<protein>
    <submittedName>
        <fullName evidence="7">Amino acid transporter</fullName>
    </submittedName>
</protein>
<dbReference type="OrthoDB" id="9814990at2"/>
<feature type="transmembrane region" description="Helical" evidence="6">
    <location>
        <begin position="148"/>
        <end position="178"/>
    </location>
</feature>
<keyword evidence="8" id="KW-1185">Reference proteome</keyword>
<evidence type="ECO:0000256" key="4">
    <source>
        <dbReference type="ARBA" id="ARBA00022989"/>
    </source>
</evidence>
<dbReference type="PANTHER" id="PTHR30086">
    <property type="entry name" value="ARGININE EXPORTER PROTEIN ARGO"/>
    <property type="match status" value="1"/>
</dbReference>
<dbReference type="Pfam" id="PF01810">
    <property type="entry name" value="LysE"/>
    <property type="match status" value="1"/>
</dbReference>
<evidence type="ECO:0000256" key="3">
    <source>
        <dbReference type="ARBA" id="ARBA00022692"/>
    </source>
</evidence>
<reference evidence="7 8" key="1">
    <citation type="submission" date="2016-08" db="EMBL/GenBank/DDBJ databases">
        <authorList>
            <person name="Seilhamer J.J."/>
        </authorList>
    </citation>
    <scope>NUCLEOTIDE SEQUENCE [LARGE SCALE GENOMIC DNA]</scope>
    <source>
        <strain evidence="7 8">BRTC-1</strain>
    </source>
</reference>
<keyword evidence="5 6" id="KW-0472">Membrane</keyword>
<dbReference type="PIRSF" id="PIRSF006324">
    <property type="entry name" value="LeuE"/>
    <property type="match status" value="1"/>
</dbReference>
<dbReference type="PANTHER" id="PTHR30086:SF20">
    <property type="entry name" value="ARGININE EXPORTER PROTEIN ARGO-RELATED"/>
    <property type="match status" value="1"/>
</dbReference>
<dbReference type="AlphaFoldDB" id="A0A1B2M3C2"/>
<dbReference type="Proteomes" id="UP000093391">
    <property type="component" value="Chromosome"/>
</dbReference>
<keyword evidence="4 6" id="KW-1133">Transmembrane helix</keyword>
<evidence type="ECO:0000313" key="7">
    <source>
        <dbReference type="EMBL" id="AOA59698.1"/>
    </source>
</evidence>
<dbReference type="STRING" id="1789224.BFG52_15975"/>
<accession>A0A1B2M3C2</accession>
<dbReference type="InterPro" id="IPR001123">
    <property type="entry name" value="LeuE-type"/>
</dbReference>
<dbReference type="GO" id="GO:0015171">
    <property type="term" value="F:amino acid transmembrane transporter activity"/>
    <property type="evidence" value="ECO:0007669"/>
    <property type="project" value="TreeGrafter"/>
</dbReference>
<feature type="transmembrane region" description="Helical" evidence="6">
    <location>
        <begin position="190"/>
        <end position="207"/>
    </location>
</feature>
<evidence type="ECO:0000313" key="8">
    <source>
        <dbReference type="Proteomes" id="UP000093391"/>
    </source>
</evidence>
<dbReference type="RefSeq" id="WP_067558574.1">
    <property type="nucleotide sequence ID" value="NZ_CP016895.1"/>
</dbReference>
<organism evidence="7 8">
    <name type="scientific">Acinetobacter larvae</name>
    <dbReference type="NCBI Taxonomy" id="1789224"/>
    <lineage>
        <taxon>Bacteria</taxon>
        <taxon>Pseudomonadati</taxon>
        <taxon>Pseudomonadota</taxon>
        <taxon>Gammaproteobacteria</taxon>
        <taxon>Moraxellales</taxon>
        <taxon>Moraxellaceae</taxon>
        <taxon>Acinetobacter</taxon>
    </lineage>
</organism>
<keyword evidence="2" id="KW-1003">Cell membrane</keyword>
<keyword evidence="3 6" id="KW-0812">Transmembrane</keyword>
<comment type="subcellular location">
    <subcellularLocation>
        <location evidence="1">Cell membrane</location>
        <topology evidence="1">Multi-pass membrane protein</topology>
    </subcellularLocation>
</comment>
<evidence type="ECO:0000256" key="5">
    <source>
        <dbReference type="ARBA" id="ARBA00023136"/>
    </source>
</evidence>
<feature type="transmembrane region" description="Helical" evidence="6">
    <location>
        <begin position="71"/>
        <end position="92"/>
    </location>
</feature>
<evidence type="ECO:0000256" key="2">
    <source>
        <dbReference type="ARBA" id="ARBA00022475"/>
    </source>
</evidence>
<sequence length="211" mass="22943">MMSFELLLSFLLTTLLFAYIPGPAMLYSAAQTLAHGKAAGLMAAYGIFLGGCVHILIAAVGLTAIFHIFPLIYAVLKFAGACWLLYLGIQLIRNARNTKASPLLASTGDLKTKSLKESILVEVLNPKTAIFYVAFLPQFVVSSASLPIWAQLLILGVAVNMIFVSADIVCVYMASWLLQRIKSTPSLQRLLSYISASVFISLGLWVIKRPD</sequence>
<dbReference type="KEGG" id="ala:BFG52_15975"/>
<feature type="transmembrane region" description="Helical" evidence="6">
    <location>
        <begin position="44"/>
        <end position="64"/>
    </location>
</feature>
<gene>
    <name evidence="7" type="ORF">BFG52_15975</name>
</gene>
<evidence type="ECO:0000256" key="1">
    <source>
        <dbReference type="ARBA" id="ARBA00004651"/>
    </source>
</evidence>
<evidence type="ECO:0000256" key="6">
    <source>
        <dbReference type="SAM" id="Phobius"/>
    </source>
</evidence>
<dbReference type="GO" id="GO:0005886">
    <property type="term" value="C:plasma membrane"/>
    <property type="evidence" value="ECO:0007669"/>
    <property type="project" value="UniProtKB-SubCell"/>
</dbReference>
<proteinExistence type="predicted"/>
<name>A0A1B2M3C2_9GAMM</name>
<dbReference type="EMBL" id="CP016895">
    <property type="protein sequence ID" value="AOA59698.1"/>
    <property type="molecule type" value="Genomic_DNA"/>
</dbReference>